<dbReference type="InterPro" id="IPR002104">
    <property type="entry name" value="Integrase_catalytic"/>
</dbReference>
<dbReference type="GO" id="GO:0006310">
    <property type="term" value="P:DNA recombination"/>
    <property type="evidence" value="ECO:0007669"/>
    <property type="project" value="UniProtKB-KW"/>
</dbReference>
<organism evidence="3 4">
    <name type="scientific">Photobacterium lutimaris</name>
    <dbReference type="NCBI Taxonomy" id="388278"/>
    <lineage>
        <taxon>Bacteria</taxon>
        <taxon>Pseudomonadati</taxon>
        <taxon>Pseudomonadota</taxon>
        <taxon>Gammaproteobacteria</taxon>
        <taxon>Vibrionales</taxon>
        <taxon>Vibrionaceae</taxon>
        <taxon>Photobacterium</taxon>
    </lineage>
</organism>
<dbReference type="InterPro" id="IPR011010">
    <property type="entry name" value="DNA_brk_join_enz"/>
</dbReference>
<dbReference type="GO" id="GO:0003677">
    <property type="term" value="F:DNA binding"/>
    <property type="evidence" value="ECO:0007669"/>
    <property type="project" value="InterPro"/>
</dbReference>
<dbReference type="Proteomes" id="UP000241222">
    <property type="component" value="Unassembled WGS sequence"/>
</dbReference>
<dbReference type="InterPro" id="IPR013762">
    <property type="entry name" value="Integrase-like_cat_sf"/>
</dbReference>
<gene>
    <name evidence="3" type="ORF">C9I99_04245</name>
</gene>
<dbReference type="SUPFAM" id="SSF56349">
    <property type="entry name" value="DNA breaking-rejoining enzymes"/>
    <property type="match status" value="1"/>
</dbReference>
<keyword evidence="4" id="KW-1185">Reference proteome</keyword>
<sequence length="185" mass="21352">MKSVVQPVKDPTDIALVKKLLTKHHGQMYTDVWEFGINTALRVSDILSIKYEDIRNDRIALKEKKTRKYKDIKLVPKLMDIVARRRTENPNHVYLFQSSSNRAKSMTRPLSKTSVYNSLSAVGEIVGVHMGTHSMRKTRGYHVYNQTKDIGLVMDMLNHSSERETLRYIGINQEVHDKLAEEIVL</sequence>
<dbReference type="GO" id="GO:0015074">
    <property type="term" value="P:DNA integration"/>
    <property type="evidence" value="ECO:0007669"/>
    <property type="project" value="InterPro"/>
</dbReference>
<feature type="domain" description="Tyr recombinase" evidence="2">
    <location>
        <begin position="7"/>
        <end position="181"/>
    </location>
</feature>
<dbReference type="Pfam" id="PF00589">
    <property type="entry name" value="Phage_integrase"/>
    <property type="match status" value="1"/>
</dbReference>
<reference evidence="3 4" key="1">
    <citation type="submission" date="2018-03" db="EMBL/GenBank/DDBJ databases">
        <title>Whole genome sequencing of Histamine producing bacteria.</title>
        <authorList>
            <person name="Butler K."/>
        </authorList>
    </citation>
    <scope>NUCLEOTIDE SEQUENCE [LARGE SCALE GENOMIC DNA]</scope>
    <source>
        <strain evidence="3 4">JCM 13586</strain>
    </source>
</reference>
<proteinExistence type="predicted"/>
<evidence type="ECO:0000256" key="1">
    <source>
        <dbReference type="ARBA" id="ARBA00023172"/>
    </source>
</evidence>
<keyword evidence="1" id="KW-0233">DNA recombination</keyword>
<dbReference type="RefSeq" id="WP_107347572.1">
    <property type="nucleotide sequence ID" value="NZ_PYMH01000001.1"/>
</dbReference>
<evidence type="ECO:0000259" key="2">
    <source>
        <dbReference type="PROSITE" id="PS51898"/>
    </source>
</evidence>
<evidence type="ECO:0000313" key="4">
    <source>
        <dbReference type="Proteomes" id="UP000241222"/>
    </source>
</evidence>
<protein>
    <submittedName>
        <fullName evidence="3">Site-specific integrase</fullName>
    </submittedName>
</protein>
<accession>A0A2T3J4K5</accession>
<dbReference type="PROSITE" id="PS51898">
    <property type="entry name" value="TYR_RECOMBINASE"/>
    <property type="match status" value="1"/>
</dbReference>
<evidence type="ECO:0000313" key="3">
    <source>
        <dbReference type="EMBL" id="PSU36218.1"/>
    </source>
</evidence>
<name>A0A2T3J4K5_9GAMM</name>
<dbReference type="Gene3D" id="1.10.443.10">
    <property type="entry name" value="Intergrase catalytic core"/>
    <property type="match status" value="1"/>
</dbReference>
<dbReference type="EMBL" id="PYMH01000001">
    <property type="protein sequence ID" value="PSU36218.1"/>
    <property type="molecule type" value="Genomic_DNA"/>
</dbReference>
<dbReference type="OrthoDB" id="9788852at2"/>
<comment type="caution">
    <text evidence="3">The sequence shown here is derived from an EMBL/GenBank/DDBJ whole genome shotgun (WGS) entry which is preliminary data.</text>
</comment>
<dbReference type="AlphaFoldDB" id="A0A2T3J4K5"/>